<dbReference type="InterPro" id="IPR012833">
    <property type="entry name" value="NrdD"/>
</dbReference>
<keyword evidence="1" id="KW-0560">Oxidoreductase</keyword>
<dbReference type="EC" id="1.17.4.2" evidence="1"/>
<comment type="caution">
    <text evidence="1">The sequence shown here is derived from an EMBL/GenBank/DDBJ whole genome shotgun (WGS) entry which is preliminary data.</text>
</comment>
<evidence type="ECO:0000313" key="1">
    <source>
        <dbReference type="EMBL" id="MDQ0286214.1"/>
    </source>
</evidence>
<accession>A0ABU0B0H9</accession>
<dbReference type="Gene3D" id="3.20.70.20">
    <property type="match status" value="1"/>
</dbReference>
<keyword evidence="2" id="KW-1185">Reference proteome</keyword>
<dbReference type="NCBIfam" id="TIGR02487">
    <property type="entry name" value="NrdD"/>
    <property type="match status" value="1"/>
</dbReference>
<dbReference type="EMBL" id="JAUSUX010000008">
    <property type="protein sequence ID" value="MDQ0286214.1"/>
    <property type="molecule type" value="Genomic_DNA"/>
</dbReference>
<proteinExistence type="predicted"/>
<dbReference type="GO" id="GO:0008998">
    <property type="term" value="F:ribonucleoside-triphosphate reductase (thioredoxin) activity"/>
    <property type="evidence" value="ECO:0007669"/>
    <property type="project" value="UniProtKB-EC"/>
</dbReference>
<dbReference type="Pfam" id="PF13597">
    <property type="entry name" value="NRDD"/>
    <property type="match status" value="1"/>
</dbReference>
<protein>
    <submittedName>
        <fullName evidence="1">Ribonucleoside-triphosphate reductase</fullName>
        <ecNumber evidence="1">1.17.4.2</ecNumber>
    </submittedName>
</protein>
<dbReference type="SUPFAM" id="SSF51998">
    <property type="entry name" value="PFL-like glycyl radical enzymes"/>
    <property type="match status" value="1"/>
</dbReference>
<organism evidence="1 2">
    <name type="scientific">Desulfofundulus luciae</name>
    <dbReference type="NCBI Taxonomy" id="74702"/>
    <lineage>
        <taxon>Bacteria</taxon>
        <taxon>Bacillati</taxon>
        <taxon>Bacillota</taxon>
        <taxon>Clostridia</taxon>
        <taxon>Eubacteriales</taxon>
        <taxon>Peptococcaceae</taxon>
        <taxon>Desulfofundulus</taxon>
    </lineage>
</organism>
<sequence length="621" mass="70297">MGFYRTAKAYILYREQRRQAREMRSLISVDLIDRYLEEADWRVRENANVGFSVQGLHVYLTGTMASRYWLERIYPEEVRQAHVSGSLHLHDLGFLGNYCCGWDLQALLREGFNGVSGAVEAEPPKHFRSALGQMYNFLYTLQNEAAGAQAFSSFDTLLAPFVREDGLTYEEVLQAIQEAVFNLNTPTRLGMQVPFTNLTLDVLSSAYDQEFAIVGGKEKPCTYGDYREERLVVARAFCEVMLRGDAKGRCFTFPVPTFNVTPEWRDGGVPGEVWKLTAKYGSPYFANFVSSDMSPDDVRSMCCRLRLDRRELLKRGGGLFGANPLTGSIGVVTLNLPRLAYLARDEDDFFARLARLSSVAVTALEIKRKVLERFADAGLYPFSTRYLRGVKERFGRYYANHFSTIGVVGGNEACLNLLGVPITHPEGKAFAVRVLESLREFCQFAQERTGNLYNLEATPAEGCAYRLARIDKKLYPDIVTANEEAVRKGAEPYYTNSSHAPVDWTDDPLEFLEHQEDLQVLYTGGTVVHFWLGEEKPDPGACREFVLRVFESSRVPYITLTPTFSVCLQHGYLPGEHGTCPHCGTKCEVWSRVTGYYRPVSCYNAGKREEFQNRKVFRVGR</sequence>
<gene>
    <name evidence="1" type="ORF">J2Z49_001326</name>
</gene>
<name>A0ABU0B0H9_9FIRM</name>
<dbReference type="NCBIfam" id="NF006126">
    <property type="entry name" value="PRK08270.1"/>
    <property type="match status" value="1"/>
</dbReference>
<dbReference type="CDD" id="cd01675">
    <property type="entry name" value="RNR_III"/>
    <property type="match status" value="1"/>
</dbReference>
<dbReference type="Proteomes" id="UP001225644">
    <property type="component" value="Unassembled WGS sequence"/>
</dbReference>
<dbReference type="PANTHER" id="PTHR21075">
    <property type="entry name" value="ANAEROBIC RIBONUCLEOSIDE-TRIPHOSPHATE REDUCTASE"/>
    <property type="match status" value="1"/>
</dbReference>
<evidence type="ECO:0000313" key="2">
    <source>
        <dbReference type="Proteomes" id="UP001225644"/>
    </source>
</evidence>
<reference evidence="1 2" key="1">
    <citation type="submission" date="2023-07" db="EMBL/GenBank/DDBJ databases">
        <title>Genomic Encyclopedia of Type Strains, Phase IV (KMG-IV): sequencing the most valuable type-strain genomes for metagenomic binning, comparative biology and taxonomic classification.</title>
        <authorList>
            <person name="Goeker M."/>
        </authorList>
    </citation>
    <scope>NUCLEOTIDE SEQUENCE [LARGE SCALE GENOMIC DNA]</scope>
    <source>
        <strain evidence="1 2">DSM 12396</strain>
    </source>
</reference>
<dbReference type="PANTHER" id="PTHR21075:SF0">
    <property type="entry name" value="ANAEROBIC RIBONUCLEOSIDE-TRIPHOSPHATE REDUCTASE"/>
    <property type="match status" value="1"/>
</dbReference>